<reference evidence="2 3" key="1">
    <citation type="journal article" date="2019" name="Int. J. Syst. Evol. Microbiol.">
        <title>The Global Catalogue of Microorganisms (GCM) 10K type strain sequencing project: providing services to taxonomists for standard genome sequencing and annotation.</title>
        <authorList>
            <consortium name="The Broad Institute Genomics Platform"/>
            <consortium name="The Broad Institute Genome Sequencing Center for Infectious Disease"/>
            <person name="Wu L."/>
            <person name="Ma J."/>
        </authorList>
    </citation>
    <scope>NUCLEOTIDE SEQUENCE [LARGE SCALE GENOMIC DNA]</scope>
    <source>
        <strain evidence="2 3">CGMCC 1.12563</strain>
    </source>
</reference>
<evidence type="ECO:0000313" key="2">
    <source>
        <dbReference type="EMBL" id="MFD1512465.1"/>
    </source>
</evidence>
<protein>
    <submittedName>
        <fullName evidence="2">Uncharacterized protein</fullName>
    </submittedName>
</protein>
<dbReference type="AlphaFoldDB" id="A0ABD6ASG5"/>
<keyword evidence="3" id="KW-1185">Reference proteome</keyword>
<proteinExistence type="predicted"/>
<organism evidence="2 3">
    <name type="scientific">Halomarina rubra</name>
    <dbReference type="NCBI Taxonomy" id="2071873"/>
    <lineage>
        <taxon>Archaea</taxon>
        <taxon>Methanobacteriati</taxon>
        <taxon>Methanobacteriota</taxon>
        <taxon>Stenosarchaea group</taxon>
        <taxon>Halobacteria</taxon>
        <taxon>Halobacteriales</taxon>
        <taxon>Natronomonadaceae</taxon>
        <taxon>Halomarina</taxon>
    </lineage>
</organism>
<evidence type="ECO:0000256" key="1">
    <source>
        <dbReference type="SAM" id="MobiDB-lite"/>
    </source>
</evidence>
<gene>
    <name evidence="2" type="ORF">ACFSBT_04120</name>
</gene>
<accession>A0ABD6ASG5</accession>
<dbReference type="RefSeq" id="WP_250872443.1">
    <property type="nucleotide sequence ID" value="NZ_JALXFV010000002.1"/>
</dbReference>
<feature type="region of interest" description="Disordered" evidence="1">
    <location>
        <begin position="99"/>
        <end position="119"/>
    </location>
</feature>
<comment type="caution">
    <text evidence="2">The sequence shown here is derived from an EMBL/GenBank/DDBJ whole genome shotgun (WGS) entry which is preliminary data.</text>
</comment>
<dbReference type="EMBL" id="JBHUDC010000002">
    <property type="protein sequence ID" value="MFD1512465.1"/>
    <property type="molecule type" value="Genomic_DNA"/>
</dbReference>
<dbReference type="Proteomes" id="UP001597187">
    <property type="component" value="Unassembled WGS sequence"/>
</dbReference>
<evidence type="ECO:0000313" key="3">
    <source>
        <dbReference type="Proteomes" id="UP001597187"/>
    </source>
</evidence>
<sequence>MLEGFRLEMPSGDVDNDGVDEYGVFEGNVGLRIEQGTRTGFLVESGGGLTGSINSIVVDWWEEKQGEQLSGDGKRQGWYLDLGAGQHYAEISFRGFEGSDGQWGSSPDPAVQTAASATGAHPTTQMQVLDRYLQICTVDSKSPATLHVGEYSDAGRYGPLEVVIEDPSFTYDVEEPSIYDGSITFLEAMTLGEFYDAHEQQQH</sequence>
<name>A0ABD6ASG5_9EURY</name>